<name>A0A6A3XUZ7_9STRA</name>
<evidence type="ECO:0000313" key="4">
    <source>
        <dbReference type="Proteomes" id="UP000433483"/>
    </source>
</evidence>
<dbReference type="InterPro" id="IPR048324">
    <property type="entry name" value="ZSWIM1-3_RNaseH-like"/>
</dbReference>
<organism evidence="2 4">
    <name type="scientific">Phytophthora fragariae</name>
    <dbReference type="NCBI Taxonomy" id="53985"/>
    <lineage>
        <taxon>Eukaryota</taxon>
        <taxon>Sar</taxon>
        <taxon>Stramenopiles</taxon>
        <taxon>Oomycota</taxon>
        <taxon>Peronosporomycetes</taxon>
        <taxon>Peronosporales</taxon>
        <taxon>Peronosporaceae</taxon>
        <taxon>Phytophthora</taxon>
    </lineage>
</organism>
<proteinExistence type="predicted"/>
<protein>
    <recommendedName>
        <fullName evidence="1">ZSWIM1/3 RNaseH-like domain-containing protein</fullName>
    </recommendedName>
</protein>
<accession>A0A6A3XUZ7</accession>
<evidence type="ECO:0000313" key="3">
    <source>
        <dbReference type="EMBL" id="KAE9228133.1"/>
    </source>
</evidence>
<evidence type="ECO:0000259" key="1">
    <source>
        <dbReference type="Pfam" id="PF21056"/>
    </source>
</evidence>
<evidence type="ECO:0000313" key="5">
    <source>
        <dbReference type="Proteomes" id="UP000476176"/>
    </source>
</evidence>
<dbReference type="EMBL" id="QXGC01000601">
    <property type="protein sequence ID" value="KAE9228133.1"/>
    <property type="molecule type" value="Genomic_DNA"/>
</dbReference>
<dbReference type="EMBL" id="QXGB01000628">
    <property type="protein sequence ID" value="KAE9208733.1"/>
    <property type="molecule type" value="Genomic_DNA"/>
</dbReference>
<sequence>MDFTHAINNLGYHLGSLVVTTTSGMVFPVLDFITLNQQTVTIATILNYFKEQSPG</sequence>
<dbReference type="Proteomes" id="UP000433483">
    <property type="component" value="Unassembled WGS sequence"/>
</dbReference>
<dbReference type="OrthoDB" id="166650at2759"/>
<gene>
    <name evidence="3" type="ORF">PF004_g11151</name>
    <name evidence="2" type="ORF">PF005_g12091</name>
</gene>
<evidence type="ECO:0000313" key="2">
    <source>
        <dbReference type="EMBL" id="KAE9208733.1"/>
    </source>
</evidence>
<dbReference type="Pfam" id="PF21056">
    <property type="entry name" value="ZSWIM1-3_RNaseH-like"/>
    <property type="match status" value="1"/>
</dbReference>
<dbReference type="AlphaFoldDB" id="A0A6A3XUZ7"/>
<keyword evidence="4" id="KW-1185">Reference proteome</keyword>
<feature type="domain" description="ZSWIM1/3 RNaseH-like" evidence="1">
    <location>
        <begin position="1"/>
        <end position="54"/>
    </location>
</feature>
<comment type="caution">
    <text evidence="2">The sequence shown here is derived from an EMBL/GenBank/DDBJ whole genome shotgun (WGS) entry which is preliminary data.</text>
</comment>
<reference evidence="2 4" key="1">
    <citation type="submission" date="2018-08" db="EMBL/GenBank/DDBJ databases">
        <title>Genomic investigation of the strawberry pathogen Phytophthora fragariae indicates pathogenicity is determined by transcriptional variation in three key races.</title>
        <authorList>
            <person name="Adams T.M."/>
            <person name="Armitage A.D."/>
            <person name="Sobczyk M.K."/>
            <person name="Bates H.J."/>
            <person name="Dunwell J.M."/>
            <person name="Nellist C.F."/>
            <person name="Harrison R.J."/>
        </authorList>
    </citation>
    <scope>NUCLEOTIDE SEQUENCE [LARGE SCALE GENOMIC DNA]</scope>
    <source>
        <strain evidence="3 5">BC-23</strain>
        <strain evidence="2 4">NOV-27</strain>
    </source>
</reference>
<dbReference type="Proteomes" id="UP000476176">
    <property type="component" value="Unassembled WGS sequence"/>
</dbReference>